<feature type="compositionally biased region" description="Polar residues" evidence="1">
    <location>
        <begin position="412"/>
        <end position="423"/>
    </location>
</feature>
<feature type="compositionally biased region" description="Low complexity" evidence="1">
    <location>
        <begin position="307"/>
        <end position="324"/>
    </location>
</feature>
<feature type="region of interest" description="Disordered" evidence="1">
    <location>
        <begin position="579"/>
        <end position="628"/>
    </location>
</feature>
<feature type="region of interest" description="Disordered" evidence="1">
    <location>
        <begin position="1"/>
        <end position="496"/>
    </location>
</feature>
<name>A0AA37LVP8_9PEZI</name>
<dbReference type="Proteomes" id="UP001055172">
    <property type="component" value="Unassembled WGS sequence"/>
</dbReference>
<feature type="compositionally biased region" description="Low complexity" evidence="1">
    <location>
        <begin position="424"/>
        <end position="433"/>
    </location>
</feature>
<feature type="compositionally biased region" description="Basic and acidic residues" evidence="1">
    <location>
        <begin position="461"/>
        <end position="481"/>
    </location>
</feature>
<gene>
    <name evidence="2" type="ORF">ColLi_09352</name>
</gene>
<dbReference type="AlphaFoldDB" id="A0AA37LVP8"/>
<keyword evidence="3" id="KW-1185">Reference proteome</keyword>
<feature type="compositionally biased region" description="Pro residues" evidence="1">
    <location>
        <begin position="91"/>
        <end position="109"/>
    </location>
</feature>
<dbReference type="EMBL" id="BPPX01000022">
    <property type="protein sequence ID" value="GJC86514.1"/>
    <property type="molecule type" value="Genomic_DNA"/>
</dbReference>
<evidence type="ECO:0000256" key="1">
    <source>
        <dbReference type="SAM" id="MobiDB-lite"/>
    </source>
</evidence>
<feature type="compositionally biased region" description="Low complexity" evidence="1">
    <location>
        <begin position="201"/>
        <end position="215"/>
    </location>
</feature>
<protein>
    <submittedName>
        <fullName evidence="2">Uncharacterized protein</fullName>
    </submittedName>
</protein>
<feature type="compositionally biased region" description="Low complexity" evidence="1">
    <location>
        <begin position="339"/>
        <end position="351"/>
    </location>
</feature>
<evidence type="ECO:0000313" key="3">
    <source>
        <dbReference type="Proteomes" id="UP001055172"/>
    </source>
</evidence>
<proteinExistence type="predicted"/>
<organism evidence="2 3">
    <name type="scientific">Colletotrichum liriopes</name>
    <dbReference type="NCBI Taxonomy" id="708192"/>
    <lineage>
        <taxon>Eukaryota</taxon>
        <taxon>Fungi</taxon>
        <taxon>Dikarya</taxon>
        <taxon>Ascomycota</taxon>
        <taxon>Pezizomycotina</taxon>
        <taxon>Sordariomycetes</taxon>
        <taxon>Hypocreomycetidae</taxon>
        <taxon>Glomerellales</taxon>
        <taxon>Glomerellaceae</taxon>
        <taxon>Colletotrichum</taxon>
        <taxon>Colletotrichum spaethianum species complex</taxon>
    </lineage>
</organism>
<accession>A0AA37LVP8</accession>
<feature type="compositionally biased region" description="Basic and acidic residues" evidence="1">
    <location>
        <begin position="599"/>
        <end position="620"/>
    </location>
</feature>
<feature type="compositionally biased region" description="Basic residues" evidence="1">
    <location>
        <begin position="1"/>
        <end position="15"/>
    </location>
</feature>
<feature type="compositionally biased region" description="Polar residues" evidence="1">
    <location>
        <begin position="117"/>
        <end position="131"/>
    </location>
</feature>
<sequence length="628" mass="68378">MDFLRSHSRKGRSRFSKALPTPPPPESDSSPKSKQLPAIPPVPPVPSKKTFAMSDKPLPPPQTLNQSLPPLPPLQTKALPPVHIPRRPVAKQPPPPAPSSQPQPQPQPAYPEDERNSIGSLLSAYSRSSGESLIMSPDGSASQRDSAPAYAPDPYGTREAKILTPTSMASGDNEHHGAQSFTHNKGLPPHPAYYNEQGQAPTVGSPTSVVSSSSPQRPLWRRRSVKSDRNIEVPELQLAVSHGSTAASQPNTAQTSYSAASPPTQQQQHFPLAAQPGIAGRQHGSRGVEAEGQDLAPARRPGRRQPRSVSQRHGALADAAALADPDYEKEDVKTHVVDRVVSPVSPASSPEPARDQANNEPKPPIPRKAVTARNLHAAHSLPQMRADGPVTSHEAPPTITRDFAVSPVSPHARNQLSPRSAHNQQQQQKGQGQHPAREYTPYTPHAPAPGPAQGDLQPASRDQRPHQEPADYRELKVKDLPPADPRASYFPMQGSEPPSPGMIYKALPLKESMLDCYVKHRVMDRTRNRNYALTCQTCGKADTEDRYKCQFCYVRMCGSCLQVFNINRRDLRKLMAHLEGNPHSGGSQERPATAAGFEPTEKMGEQHHHAADKSTEEHYHAQPQQVAA</sequence>
<feature type="compositionally biased region" description="Polar residues" evidence="1">
    <location>
        <begin position="242"/>
        <end position="269"/>
    </location>
</feature>
<evidence type="ECO:0000313" key="2">
    <source>
        <dbReference type="EMBL" id="GJC86514.1"/>
    </source>
</evidence>
<reference evidence="2 3" key="1">
    <citation type="submission" date="2021-07" db="EMBL/GenBank/DDBJ databases">
        <title>Genome data of Colletotrichum spaethianum.</title>
        <authorList>
            <person name="Utami Y.D."/>
            <person name="Hiruma K."/>
        </authorList>
    </citation>
    <scope>NUCLEOTIDE SEQUENCE [LARGE SCALE GENOMIC DNA]</scope>
    <source>
        <strain evidence="2 3">MAFF 242679</strain>
    </source>
</reference>
<comment type="caution">
    <text evidence="2">The sequence shown here is derived from an EMBL/GenBank/DDBJ whole genome shotgun (WGS) entry which is preliminary data.</text>
</comment>